<keyword evidence="5" id="KW-0862">Zinc</keyword>
<sequence length="123" mass="14336">SLWSVGPRGPMAEPAPLTLTFEDVAVYFSEQEWRDLEPWQKELYKQVMRTNYEILRPFGCPECGKSFRLKGILKAHERTHSRERPFQCTECGKGFTRPSKLAEHFRVHSGERCVFYPLIENSG</sequence>
<dbReference type="SUPFAM" id="SSF109640">
    <property type="entry name" value="KRAB domain (Kruppel-associated box)"/>
    <property type="match status" value="1"/>
</dbReference>
<reference evidence="9" key="3">
    <citation type="submission" date="2025-09" db="UniProtKB">
        <authorList>
            <consortium name="Ensembl"/>
        </authorList>
    </citation>
    <scope>IDENTIFICATION</scope>
</reference>
<dbReference type="GeneTree" id="ENSGT00940000162604"/>
<evidence type="ECO:0000313" key="9">
    <source>
        <dbReference type="Ensembl" id="ENSPSNP00000004723.1"/>
    </source>
</evidence>
<dbReference type="PANTHER" id="PTHR24381:SF438">
    <property type="entry name" value="ZINC FINGER PROTEIN 425"/>
    <property type="match status" value="1"/>
</dbReference>
<keyword evidence="3" id="KW-0677">Repeat</keyword>
<organism evidence="9 10">
    <name type="scientific">Phocoena sinus</name>
    <name type="common">Vaquita</name>
    <dbReference type="NCBI Taxonomy" id="42100"/>
    <lineage>
        <taxon>Eukaryota</taxon>
        <taxon>Metazoa</taxon>
        <taxon>Chordata</taxon>
        <taxon>Craniata</taxon>
        <taxon>Vertebrata</taxon>
        <taxon>Euteleostomi</taxon>
        <taxon>Mammalia</taxon>
        <taxon>Eutheria</taxon>
        <taxon>Laurasiatheria</taxon>
        <taxon>Artiodactyla</taxon>
        <taxon>Whippomorpha</taxon>
        <taxon>Cetacea</taxon>
        <taxon>Odontoceti</taxon>
        <taxon>Phocoenidae</taxon>
        <taxon>Phocoena</taxon>
    </lineage>
</organism>
<evidence type="ECO:0000313" key="10">
    <source>
        <dbReference type="Proteomes" id="UP000694554"/>
    </source>
</evidence>
<dbReference type="InterPro" id="IPR036236">
    <property type="entry name" value="Znf_C2H2_sf"/>
</dbReference>
<evidence type="ECO:0000256" key="5">
    <source>
        <dbReference type="ARBA" id="ARBA00022833"/>
    </source>
</evidence>
<feature type="domain" description="C2H2-type" evidence="7">
    <location>
        <begin position="58"/>
        <end position="85"/>
    </location>
</feature>
<dbReference type="SMART" id="SM00349">
    <property type="entry name" value="KRAB"/>
    <property type="match status" value="1"/>
</dbReference>
<dbReference type="PANTHER" id="PTHR24381">
    <property type="entry name" value="ZINC FINGER PROTEIN"/>
    <property type="match status" value="1"/>
</dbReference>
<dbReference type="PROSITE" id="PS00028">
    <property type="entry name" value="ZINC_FINGER_C2H2_1"/>
    <property type="match status" value="2"/>
</dbReference>
<dbReference type="SUPFAM" id="SSF57667">
    <property type="entry name" value="beta-beta-alpha zinc fingers"/>
    <property type="match status" value="1"/>
</dbReference>
<proteinExistence type="inferred from homology"/>
<accession>A0A8C9B684</accession>
<name>A0A8C9B684_PHOSS</name>
<dbReference type="GO" id="GO:0000981">
    <property type="term" value="F:DNA-binding transcription factor activity, RNA polymerase II-specific"/>
    <property type="evidence" value="ECO:0007669"/>
    <property type="project" value="TreeGrafter"/>
</dbReference>
<keyword evidence="10" id="KW-1185">Reference proteome</keyword>
<keyword evidence="2" id="KW-0479">Metal-binding</keyword>
<evidence type="ECO:0000256" key="4">
    <source>
        <dbReference type="ARBA" id="ARBA00022771"/>
    </source>
</evidence>
<dbReference type="FunFam" id="3.30.160.60:FF:001892">
    <property type="entry name" value="Zinc finger protein 786"/>
    <property type="match status" value="1"/>
</dbReference>
<evidence type="ECO:0000256" key="1">
    <source>
        <dbReference type="ARBA" id="ARBA00006991"/>
    </source>
</evidence>
<evidence type="ECO:0000259" key="7">
    <source>
        <dbReference type="PROSITE" id="PS50157"/>
    </source>
</evidence>
<comment type="similarity">
    <text evidence="1">Belongs to the krueppel C2H2-type zinc-finger protein family.</text>
</comment>
<dbReference type="Pfam" id="PF01352">
    <property type="entry name" value="KRAB"/>
    <property type="match status" value="1"/>
</dbReference>
<dbReference type="Gene3D" id="6.10.140.140">
    <property type="match status" value="1"/>
</dbReference>
<evidence type="ECO:0000259" key="8">
    <source>
        <dbReference type="PROSITE" id="PS50805"/>
    </source>
</evidence>
<dbReference type="GO" id="GO:0008270">
    <property type="term" value="F:zinc ion binding"/>
    <property type="evidence" value="ECO:0007669"/>
    <property type="project" value="UniProtKB-KW"/>
</dbReference>
<dbReference type="Pfam" id="PF00096">
    <property type="entry name" value="zf-C2H2"/>
    <property type="match status" value="2"/>
</dbReference>
<evidence type="ECO:0000256" key="3">
    <source>
        <dbReference type="ARBA" id="ARBA00022737"/>
    </source>
</evidence>
<feature type="domain" description="KRAB" evidence="8">
    <location>
        <begin position="19"/>
        <end position="91"/>
    </location>
</feature>
<evidence type="ECO:0008006" key="11">
    <source>
        <dbReference type="Google" id="ProtNLM"/>
    </source>
</evidence>
<reference evidence="9" key="1">
    <citation type="submission" date="2019-08" db="EMBL/GenBank/DDBJ databases">
        <title>Phocoena sinus (Vaquita) genome, mPhoSin1, primary haplotype.</title>
        <authorList>
            <person name="Morin P."/>
            <person name="Mountcastle J."/>
            <person name="Fungtammasan C."/>
            <person name="Rhie A."/>
            <person name="Rojas-Bracho L."/>
            <person name="Smith C.R."/>
            <person name="Taylor B.L."/>
            <person name="Gulland F.M.D."/>
            <person name="Musser W."/>
            <person name="Houck M."/>
            <person name="Haase B."/>
            <person name="Paez S."/>
            <person name="Howe K."/>
            <person name="Torrance J."/>
            <person name="Formenti G."/>
            <person name="Phillippy A."/>
            <person name="Ryder O."/>
            <person name="Jarvis E.D."/>
            <person name="Fedrigo O."/>
        </authorList>
    </citation>
    <scope>NUCLEOTIDE SEQUENCE [LARGE SCALE GENOMIC DNA]</scope>
</reference>
<keyword evidence="4 6" id="KW-0863">Zinc-finger</keyword>
<dbReference type="GO" id="GO:0005634">
    <property type="term" value="C:nucleus"/>
    <property type="evidence" value="ECO:0007669"/>
    <property type="project" value="TreeGrafter"/>
</dbReference>
<dbReference type="GO" id="GO:0000977">
    <property type="term" value="F:RNA polymerase II transcription regulatory region sequence-specific DNA binding"/>
    <property type="evidence" value="ECO:0007669"/>
    <property type="project" value="TreeGrafter"/>
</dbReference>
<dbReference type="FunFam" id="3.30.160.60:FF:000151">
    <property type="entry name" value="Zinc finger and SCAN domain-containing 21"/>
    <property type="match status" value="1"/>
</dbReference>
<dbReference type="InterPro" id="IPR001909">
    <property type="entry name" value="KRAB"/>
</dbReference>
<dbReference type="Proteomes" id="UP000694554">
    <property type="component" value="Chromosome 7"/>
</dbReference>
<dbReference type="PROSITE" id="PS50805">
    <property type="entry name" value="KRAB"/>
    <property type="match status" value="1"/>
</dbReference>
<evidence type="ECO:0000256" key="6">
    <source>
        <dbReference type="PROSITE-ProRule" id="PRU00042"/>
    </source>
</evidence>
<feature type="domain" description="C2H2-type" evidence="7">
    <location>
        <begin position="86"/>
        <end position="113"/>
    </location>
</feature>
<protein>
    <recommendedName>
        <fullName evidence="11">Zinc finger protein 786</fullName>
    </recommendedName>
</protein>
<dbReference type="Ensembl" id="ENSPSNT00000005399.1">
    <property type="protein sequence ID" value="ENSPSNP00000004723.1"/>
    <property type="gene ID" value="ENSPSNG00000003515.1"/>
</dbReference>
<dbReference type="Gene3D" id="3.30.160.60">
    <property type="entry name" value="Classic Zinc Finger"/>
    <property type="match status" value="2"/>
</dbReference>
<reference evidence="9" key="2">
    <citation type="submission" date="2025-08" db="UniProtKB">
        <authorList>
            <consortium name="Ensembl"/>
        </authorList>
    </citation>
    <scope>IDENTIFICATION</scope>
</reference>
<dbReference type="PROSITE" id="PS50157">
    <property type="entry name" value="ZINC_FINGER_C2H2_2"/>
    <property type="match status" value="2"/>
</dbReference>
<dbReference type="InterPro" id="IPR013087">
    <property type="entry name" value="Znf_C2H2_type"/>
</dbReference>
<evidence type="ECO:0000256" key="2">
    <source>
        <dbReference type="ARBA" id="ARBA00022723"/>
    </source>
</evidence>
<dbReference type="CDD" id="cd07765">
    <property type="entry name" value="KRAB_A-box"/>
    <property type="match status" value="1"/>
</dbReference>
<dbReference type="SMART" id="SM00355">
    <property type="entry name" value="ZnF_C2H2"/>
    <property type="match status" value="2"/>
</dbReference>
<dbReference type="InterPro" id="IPR036051">
    <property type="entry name" value="KRAB_dom_sf"/>
</dbReference>
<dbReference type="AlphaFoldDB" id="A0A8C9B684"/>